<proteinExistence type="predicted"/>
<protein>
    <submittedName>
        <fullName evidence="1">Uncharacterized protein</fullName>
    </submittedName>
</protein>
<reference evidence="1" key="1">
    <citation type="submission" date="2020-10" db="EMBL/GenBank/DDBJ databases">
        <authorList>
            <person name="Hahn C.J."/>
            <person name="Laso-Perez R."/>
            <person name="Vulcano F."/>
            <person name="Vaziourakis K.-M."/>
            <person name="Stokke R."/>
            <person name="Steen I.H."/>
            <person name="Teske A."/>
            <person name="Boetius A."/>
            <person name="Liebeke M."/>
            <person name="Amann R."/>
            <person name="Knittel K."/>
        </authorList>
    </citation>
    <scope>NUCLEOTIDE SEQUENCE</scope>
    <source>
        <strain evidence="1">Gfbio:e3339647-f889-4370-9287-4fb5cb688e4c:AG392D22_GoMArc1</strain>
    </source>
</reference>
<dbReference type="EMBL" id="CAJHIS010000056">
    <property type="protein sequence ID" value="CAD6495078.1"/>
    <property type="molecule type" value="Genomic_DNA"/>
</dbReference>
<dbReference type="AlphaFoldDB" id="A0A811TKV2"/>
<accession>A0A811TKV2</accession>
<name>A0A811TKV2_9EURY</name>
<evidence type="ECO:0000313" key="2">
    <source>
        <dbReference type="Proteomes" id="UP000634805"/>
    </source>
</evidence>
<dbReference type="Proteomes" id="UP000634805">
    <property type="component" value="Unassembled WGS sequence"/>
</dbReference>
<sequence length="58" mass="6923">MLEKQHKFSIIFEELDRLSVEPEIGFEPGELEEYEEIQALRKIVLEMQTPMQTYFTST</sequence>
<evidence type="ECO:0000313" key="1">
    <source>
        <dbReference type="EMBL" id="CAD6495078.1"/>
    </source>
</evidence>
<gene>
    <name evidence="1" type="ORF">EMLJLAPB_01168</name>
</gene>
<organism evidence="1 2">
    <name type="scientific">Candidatus Argoarchaeum ethanivorans</name>
    <dbReference type="NCBI Taxonomy" id="2608793"/>
    <lineage>
        <taxon>Archaea</taxon>
        <taxon>Methanobacteriati</taxon>
        <taxon>Methanobacteriota</taxon>
        <taxon>Stenosarchaea group</taxon>
        <taxon>Methanomicrobia</taxon>
        <taxon>Methanosarcinales</taxon>
        <taxon>Methanosarcinales incertae sedis</taxon>
        <taxon>GOM Arc I cluster</taxon>
        <taxon>Candidatus Argoarchaeum</taxon>
    </lineage>
</organism>
<comment type="caution">
    <text evidence="1">The sequence shown here is derived from an EMBL/GenBank/DDBJ whole genome shotgun (WGS) entry which is preliminary data.</text>
</comment>